<keyword evidence="1" id="KW-0812">Transmembrane</keyword>
<dbReference type="AlphaFoldDB" id="A0AAN9L6X9"/>
<gene>
    <name evidence="2" type="ORF">VNO77_22984</name>
</gene>
<comment type="caution">
    <text evidence="2">The sequence shown here is derived from an EMBL/GenBank/DDBJ whole genome shotgun (WGS) entry which is preliminary data.</text>
</comment>
<dbReference type="EMBL" id="JAYMYQ010000005">
    <property type="protein sequence ID" value="KAK7328858.1"/>
    <property type="molecule type" value="Genomic_DNA"/>
</dbReference>
<evidence type="ECO:0000256" key="1">
    <source>
        <dbReference type="SAM" id="Phobius"/>
    </source>
</evidence>
<sequence>MIIRPIGSITKARAKKLQTKGPNEGWSMNVVDVQELKGKRSWARPTCMRQLFLSWLDLKLLLFAISTTRTRKKGSQTFFIIKFSLLPILLDGLVAALDETNDCYFAPFLTLHVGTMSL</sequence>
<dbReference type="Proteomes" id="UP001367508">
    <property type="component" value="Unassembled WGS sequence"/>
</dbReference>
<evidence type="ECO:0000313" key="3">
    <source>
        <dbReference type="Proteomes" id="UP001367508"/>
    </source>
</evidence>
<keyword evidence="1" id="KW-1133">Transmembrane helix</keyword>
<keyword evidence="3" id="KW-1185">Reference proteome</keyword>
<accession>A0AAN9L6X9</accession>
<reference evidence="2 3" key="1">
    <citation type="submission" date="2024-01" db="EMBL/GenBank/DDBJ databases">
        <title>The genomes of 5 underutilized Papilionoideae crops provide insights into root nodulation and disease resistanc.</title>
        <authorList>
            <person name="Jiang F."/>
        </authorList>
    </citation>
    <scope>NUCLEOTIDE SEQUENCE [LARGE SCALE GENOMIC DNA]</scope>
    <source>
        <strain evidence="2">LVBAO_FW01</strain>
        <tissue evidence="2">Leaves</tissue>
    </source>
</reference>
<protein>
    <submittedName>
        <fullName evidence="2">Uncharacterized protein</fullName>
    </submittedName>
</protein>
<feature type="transmembrane region" description="Helical" evidence="1">
    <location>
        <begin position="79"/>
        <end position="97"/>
    </location>
</feature>
<proteinExistence type="predicted"/>
<evidence type="ECO:0000313" key="2">
    <source>
        <dbReference type="EMBL" id="KAK7328858.1"/>
    </source>
</evidence>
<name>A0AAN9L6X9_CANGL</name>
<keyword evidence="1" id="KW-0472">Membrane</keyword>
<organism evidence="2 3">
    <name type="scientific">Canavalia gladiata</name>
    <name type="common">Sword bean</name>
    <name type="synonym">Dolichos gladiatus</name>
    <dbReference type="NCBI Taxonomy" id="3824"/>
    <lineage>
        <taxon>Eukaryota</taxon>
        <taxon>Viridiplantae</taxon>
        <taxon>Streptophyta</taxon>
        <taxon>Embryophyta</taxon>
        <taxon>Tracheophyta</taxon>
        <taxon>Spermatophyta</taxon>
        <taxon>Magnoliopsida</taxon>
        <taxon>eudicotyledons</taxon>
        <taxon>Gunneridae</taxon>
        <taxon>Pentapetalae</taxon>
        <taxon>rosids</taxon>
        <taxon>fabids</taxon>
        <taxon>Fabales</taxon>
        <taxon>Fabaceae</taxon>
        <taxon>Papilionoideae</taxon>
        <taxon>50 kb inversion clade</taxon>
        <taxon>NPAAA clade</taxon>
        <taxon>indigoferoid/millettioid clade</taxon>
        <taxon>Phaseoleae</taxon>
        <taxon>Canavalia</taxon>
    </lineage>
</organism>